<comment type="caution">
    <text evidence="1">The sequence shown here is derived from an EMBL/GenBank/DDBJ whole genome shotgun (WGS) entry which is preliminary data.</text>
</comment>
<sequence length="65" mass="7654">MYRNGTERLPRVHEVVGSIHSCIIPKMYRYGTSCYLWLTRTTMQESPGFSYKQKLDPRGDGFHQE</sequence>
<proteinExistence type="predicted"/>
<evidence type="ECO:0000313" key="1">
    <source>
        <dbReference type="EMBL" id="KAH3696736.1"/>
    </source>
</evidence>
<gene>
    <name evidence="1" type="ORF">DPMN_084212</name>
</gene>
<evidence type="ECO:0000313" key="2">
    <source>
        <dbReference type="Proteomes" id="UP000828390"/>
    </source>
</evidence>
<name>A0A9D3YCQ2_DREPO</name>
<reference evidence="1" key="1">
    <citation type="journal article" date="2019" name="bioRxiv">
        <title>The Genome of the Zebra Mussel, Dreissena polymorpha: A Resource for Invasive Species Research.</title>
        <authorList>
            <person name="McCartney M.A."/>
            <person name="Auch B."/>
            <person name="Kono T."/>
            <person name="Mallez S."/>
            <person name="Zhang Y."/>
            <person name="Obille A."/>
            <person name="Becker A."/>
            <person name="Abrahante J.E."/>
            <person name="Garbe J."/>
            <person name="Badalamenti J.P."/>
            <person name="Herman A."/>
            <person name="Mangelson H."/>
            <person name="Liachko I."/>
            <person name="Sullivan S."/>
            <person name="Sone E.D."/>
            <person name="Koren S."/>
            <person name="Silverstein K.A.T."/>
            <person name="Beckman K.B."/>
            <person name="Gohl D.M."/>
        </authorList>
    </citation>
    <scope>NUCLEOTIDE SEQUENCE</scope>
    <source>
        <strain evidence="1">Duluth1</strain>
        <tissue evidence="1">Whole animal</tissue>
    </source>
</reference>
<protein>
    <submittedName>
        <fullName evidence="1">Uncharacterized protein</fullName>
    </submittedName>
</protein>
<organism evidence="1 2">
    <name type="scientific">Dreissena polymorpha</name>
    <name type="common">Zebra mussel</name>
    <name type="synonym">Mytilus polymorpha</name>
    <dbReference type="NCBI Taxonomy" id="45954"/>
    <lineage>
        <taxon>Eukaryota</taxon>
        <taxon>Metazoa</taxon>
        <taxon>Spiralia</taxon>
        <taxon>Lophotrochozoa</taxon>
        <taxon>Mollusca</taxon>
        <taxon>Bivalvia</taxon>
        <taxon>Autobranchia</taxon>
        <taxon>Heteroconchia</taxon>
        <taxon>Euheterodonta</taxon>
        <taxon>Imparidentia</taxon>
        <taxon>Neoheterodontei</taxon>
        <taxon>Myida</taxon>
        <taxon>Dreissenoidea</taxon>
        <taxon>Dreissenidae</taxon>
        <taxon>Dreissena</taxon>
    </lineage>
</organism>
<keyword evidence="2" id="KW-1185">Reference proteome</keyword>
<dbReference type="Proteomes" id="UP000828390">
    <property type="component" value="Unassembled WGS sequence"/>
</dbReference>
<reference evidence="1" key="2">
    <citation type="submission" date="2020-11" db="EMBL/GenBank/DDBJ databases">
        <authorList>
            <person name="McCartney M.A."/>
            <person name="Auch B."/>
            <person name="Kono T."/>
            <person name="Mallez S."/>
            <person name="Becker A."/>
            <person name="Gohl D.M."/>
            <person name="Silverstein K.A.T."/>
            <person name="Koren S."/>
            <person name="Bechman K.B."/>
            <person name="Herman A."/>
            <person name="Abrahante J.E."/>
            <person name="Garbe J."/>
        </authorList>
    </citation>
    <scope>NUCLEOTIDE SEQUENCE</scope>
    <source>
        <strain evidence="1">Duluth1</strain>
        <tissue evidence="1">Whole animal</tissue>
    </source>
</reference>
<accession>A0A9D3YCQ2</accession>
<dbReference type="AlphaFoldDB" id="A0A9D3YCQ2"/>
<dbReference type="EMBL" id="JAIWYP010000016">
    <property type="protein sequence ID" value="KAH3696736.1"/>
    <property type="molecule type" value="Genomic_DNA"/>
</dbReference>